<evidence type="ECO:0000256" key="2">
    <source>
        <dbReference type="ARBA" id="ARBA00006058"/>
    </source>
</evidence>
<gene>
    <name evidence="9" type="ORF">H920_12919</name>
</gene>
<dbReference type="Pfam" id="PF05478">
    <property type="entry name" value="Prominin"/>
    <property type="match status" value="2"/>
</dbReference>
<keyword evidence="3 7" id="KW-0812">Transmembrane</keyword>
<evidence type="ECO:0000256" key="1">
    <source>
        <dbReference type="ARBA" id="ARBA00004475"/>
    </source>
</evidence>
<dbReference type="GO" id="GO:0015485">
    <property type="term" value="F:cholesterol binding"/>
    <property type="evidence" value="ECO:0007669"/>
    <property type="project" value="TreeGrafter"/>
</dbReference>
<keyword evidence="6" id="KW-0325">Glycoprotein</keyword>
<evidence type="ECO:0000256" key="7">
    <source>
        <dbReference type="SAM" id="Phobius"/>
    </source>
</evidence>
<evidence type="ECO:0000256" key="6">
    <source>
        <dbReference type="ARBA" id="ARBA00023180"/>
    </source>
</evidence>
<dbReference type="eggNOG" id="KOG4331">
    <property type="taxonomic scope" value="Eukaryota"/>
</dbReference>
<dbReference type="GO" id="GO:0060219">
    <property type="term" value="P:camera-type eye photoreceptor cell differentiation"/>
    <property type="evidence" value="ECO:0007669"/>
    <property type="project" value="TreeGrafter"/>
</dbReference>
<feature type="signal peptide" evidence="8">
    <location>
        <begin position="1"/>
        <end position="22"/>
    </location>
</feature>
<dbReference type="GO" id="GO:0031528">
    <property type="term" value="C:microvillus membrane"/>
    <property type="evidence" value="ECO:0007669"/>
    <property type="project" value="UniProtKB-SubCell"/>
</dbReference>
<feature type="transmembrane region" description="Helical" evidence="7">
    <location>
        <begin position="150"/>
        <end position="174"/>
    </location>
</feature>
<dbReference type="Proteomes" id="UP000028990">
    <property type="component" value="Unassembled WGS sequence"/>
</dbReference>
<dbReference type="STRING" id="885580.ENSFDAP00000021133"/>
<feature type="transmembrane region" description="Helical" evidence="7">
    <location>
        <begin position="818"/>
        <end position="838"/>
    </location>
</feature>
<evidence type="ECO:0000256" key="8">
    <source>
        <dbReference type="SAM" id="SignalP"/>
    </source>
</evidence>
<name>A0A091D5N8_FUKDA</name>
<proteinExistence type="inferred from homology"/>
<accession>A0A091D5N8</accession>
<keyword evidence="8" id="KW-0732">Signal</keyword>
<feature type="chain" id="PRO_5001871638" evidence="8">
    <location>
        <begin position="23"/>
        <end position="878"/>
    </location>
</feature>
<evidence type="ECO:0000313" key="9">
    <source>
        <dbReference type="EMBL" id="KFO25783.1"/>
    </source>
</evidence>
<comment type="subcellular location">
    <subcellularLocation>
        <location evidence="1">Cell projection</location>
        <location evidence="1">Microvillus membrane</location>
        <topology evidence="1">Multi-pass membrane protein</topology>
    </subcellularLocation>
</comment>
<keyword evidence="4 7" id="KW-1133">Transmembrane helix</keyword>
<dbReference type="GO" id="GO:0009986">
    <property type="term" value="C:cell surface"/>
    <property type="evidence" value="ECO:0007669"/>
    <property type="project" value="TreeGrafter"/>
</dbReference>
<feature type="transmembrane region" description="Helical" evidence="7">
    <location>
        <begin position="100"/>
        <end position="129"/>
    </location>
</feature>
<keyword evidence="10" id="KW-1185">Reference proteome</keyword>
<dbReference type="EMBL" id="KN123337">
    <property type="protein sequence ID" value="KFO25783.1"/>
    <property type="molecule type" value="Genomic_DNA"/>
</dbReference>
<dbReference type="GO" id="GO:0016324">
    <property type="term" value="C:apical plasma membrane"/>
    <property type="evidence" value="ECO:0007669"/>
    <property type="project" value="TreeGrafter"/>
</dbReference>
<organism evidence="9 10">
    <name type="scientific">Fukomys damarensis</name>
    <name type="common">Damaraland mole rat</name>
    <name type="synonym">Cryptomys damarensis</name>
    <dbReference type="NCBI Taxonomy" id="885580"/>
    <lineage>
        <taxon>Eukaryota</taxon>
        <taxon>Metazoa</taxon>
        <taxon>Chordata</taxon>
        <taxon>Craniata</taxon>
        <taxon>Vertebrata</taxon>
        <taxon>Euteleostomi</taxon>
        <taxon>Mammalia</taxon>
        <taxon>Eutheria</taxon>
        <taxon>Euarchontoglires</taxon>
        <taxon>Glires</taxon>
        <taxon>Rodentia</taxon>
        <taxon>Hystricomorpha</taxon>
        <taxon>Bathyergidae</taxon>
        <taxon>Fukomys</taxon>
    </lineage>
</organism>
<comment type="similarity">
    <text evidence="2">Belongs to the prominin family.</text>
</comment>
<feature type="transmembrane region" description="Helical" evidence="7">
    <location>
        <begin position="426"/>
        <end position="456"/>
    </location>
</feature>
<evidence type="ECO:0000256" key="3">
    <source>
        <dbReference type="ARBA" id="ARBA00022692"/>
    </source>
</evidence>
<evidence type="ECO:0000256" key="4">
    <source>
        <dbReference type="ARBA" id="ARBA00022989"/>
    </source>
</evidence>
<dbReference type="AlphaFoldDB" id="A0A091D5N8"/>
<keyword evidence="5 7" id="KW-0472">Membrane</keyword>
<reference evidence="9 10" key="1">
    <citation type="submission" date="2013-11" db="EMBL/GenBank/DDBJ databases">
        <title>The Damaraland mole rat (Fukomys damarensis) genome and evolution of African mole rats.</title>
        <authorList>
            <person name="Gladyshev V.N."/>
            <person name="Fang X."/>
        </authorList>
    </citation>
    <scope>NUCLEOTIDE SEQUENCE [LARGE SCALE GENOMIC DNA]</scope>
    <source>
        <tissue evidence="9">Liver</tissue>
    </source>
</reference>
<feature type="transmembrane region" description="Helical" evidence="7">
    <location>
        <begin position="548"/>
        <end position="573"/>
    </location>
</feature>
<sequence>MGLTLGILLLLLLALGWNSVSGEQAAPTESSGQLHYELPPMTYETPDSYTAGPIAVLFQMVRSFVHVVQPYNFPEDIVRKIIQKKFEPSADYDKVASYEVGIIICAVLGLLFVILMPVVGYFFCLCRCCNKCGGEMHQRQKHSGPFRRKYFALSLLAISVIISIGILFGFLASLQVRTWIQRTQNLADSNLKDLRTLLNQTPKQIDYILAQFNTTKDKGFSDLDNINKLLGGKIHDRLRPKVIPVLDEIKAMVTAVRETKEALEGVDSSVQSLRQGSQQLNSSLTSVKNDMENTLQDNECFVEPGQQTCESIRGTLGQLESSPGLGQLPSVDPELKNIDNILANDLEGLANQGYAAFDDIPEKVKNQTEAVIQDVKNVLNGISSNINSLTKQIPIQDTLSNFTGYINDTESYIHQTLPKLEDYDSYWWLGSLITCFLLSLTVVFFYLGVLCGVCGYDKRATPTSRGCVSNTGGVFLMVNLLGPPAPPRSPFPASEAAPVPFSTTVGMQGHVGPFQTLQGPLPAWSLYLLFLSQRGLVLSRTEQQVEQALASGVGLAFLFCWLLMTLVVLTFVVGVNMEKLVCEPYANRKLFQVLDTPFLLNEEWEYYLSGLVLKKPNVKLTFEQVYSDCKNDKGIYTSLKLENRFNISEELDIQEHTGNILSEFENLNVNLDNIVLLDAEGRKNLQAFATSGIQDIDYDTFLAQPPGNVKDGLRTHAQTLRGIHHQQVLPMEQSLEKVNKVLVSLDSAQNFVANNISSIIVDETKKYGQIILGHFERYLQWVKDAVTKKMVSCKPVANALDSAINVVLCGYIVHPLNLFWFGIGQATTLLLPAVIFAVKLAKYYRRMDSEDVYDDMENGNNGYHKDHLYGVHNPVMTR</sequence>
<dbReference type="PANTHER" id="PTHR22730:SF3">
    <property type="entry name" value="PROMININ-1"/>
    <property type="match status" value="1"/>
</dbReference>
<protein>
    <submittedName>
        <fullName evidence="9">Prominin-1</fullName>
    </submittedName>
</protein>
<dbReference type="GO" id="GO:0071914">
    <property type="term" value="C:prominosome"/>
    <property type="evidence" value="ECO:0007669"/>
    <property type="project" value="TreeGrafter"/>
</dbReference>
<evidence type="ECO:0000256" key="5">
    <source>
        <dbReference type="ARBA" id="ARBA00023136"/>
    </source>
</evidence>
<dbReference type="GO" id="GO:0005929">
    <property type="term" value="C:cilium"/>
    <property type="evidence" value="ECO:0007669"/>
    <property type="project" value="TreeGrafter"/>
</dbReference>
<dbReference type="InterPro" id="IPR008795">
    <property type="entry name" value="Prominin"/>
</dbReference>
<dbReference type="GO" id="GO:0045494">
    <property type="term" value="P:photoreceptor cell maintenance"/>
    <property type="evidence" value="ECO:0007669"/>
    <property type="project" value="TreeGrafter"/>
</dbReference>
<dbReference type="PANTHER" id="PTHR22730">
    <property type="entry name" value="PROMININ PROM PROTEIN"/>
    <property type="match status" value="1"/>
</dbReference>
<evidence type="ECO:0000313" key="10">
    <source>
        <dbReference type="Proteomes" id="UP000028990"/>
    </source>
</evidence>